<organism evidence="1 2">
    <name type="scientific">Methylomagnum ishizawai</name>
    <dbReference type="NCBI Taxonomy" id="1760988"/>
    <lineage>
        <taxon>Bacteria</taxon>
        <taxon>Pseudomonadati</taxon>
        <taxon>Pseudomonadota</taxon>
        <taxon>Gammaproteobacteria</taxon>
        <taxon>Methylococcales</taxon>
        <taxon>Methylococcaceae</taxon>
        <taxon>Methylomagnum</taxon>
    </lineage>
</organism>
<gene>
    <name evidence="1" type="ORF">SAMN02949497_3425</name>
</gene>
<reference evidence="1 2" key="1">
    <citation type="submission" date="2016-12" db="EMBL/GenBank/DDBJ databases">
        <authorList>
            <person name="Song W.-J."/>
            <person name="Kurnit D.M."/>
        </authorList>
    </citation>
    <scope>NUCLEOTIDE SEQUENCE [LARGE SCALE GENOMIC DNA]</scope>
    <source>
        <strain evidence="1 2">175</strain>
    </source>
</reference>
<sequence>MSFVYPRTLAILRPVQPAPAGLAPYGGQAADGETMIIGGIPASIQQIRAGTGNPAKLPGDAKVPDFKILIPKRAVAKGVIKARDIVVDELGMRYQVMGPYWNSLGYNLTASLLQA</sequence>
<dbReference type="EMBL" id="FXAM01000001">
    <property type="protein sequence ID" value="SMF96045.1"/>
    <property type="molecule type" value="Genomic_DNA"/>
</dbReference>
<dbReference type="AlphaFoldDB" id="A0A1Y6D8B0"/>
<dbReference type="STRING" id="1760988.SAMN02949497_3425"/>
<accession>A0A1Y6D8B0</accession>
<proteinExistence type="predicted"/>
<keyword evidence="2" id="KW-1185">Reference proteome</keyword>
<dbReference type="Proteomes" id="UP000192923">
    <property type="component" value="Unassembled WGS sequence"/>
</dbReference>
<dbReference type="OrthoDB" id="9134780at2"/>
<evidence type="ECO:0000313" key="1">
    <source>
        <dbReference type="EMBL" id="SMF96045.1"/>
    </source>
</evidence>
<evidence type="ECO:0000313" key="2">
    <source>
        <dbReference type="Proteomes" id="UP000192923"/>
    </source>
</evidence>
<protein>
    <submittedName>
        <fullName evidence="1">Uncharacterized protein</fullName>
    </submittedName>
</protein>
<dbReference type="RefSeq" id="WP_085214780.1">
    <property type="nucleotide sequence ID" value="NZ_FXAM01000001.1"/>
</dbReference>
<name>A0A1Y6D8B0_9GAMM</name>